<protein>
    <submittedName>
        <fullName evidence="3">V-SNARE coiled-coil homology domain-containing protein</fullName>
    </submittedName>
</protein>
<evidence type="ECO:0000313" key="2">
    <source>
        <dbReference type="Proteomes" id="UP000036681"/>
    </source>
</evidence>
<reference evidence="3" key="1">
    <citation type="submission" date="2017-02" db="UniProtKB">
        <authorList>
            <consortium name="WormBaseParasite"/>
        </authorList>
    </citation>
    <scope>IDENTIFICATION</scope>
</reference>
<dbReference type="AlphaFoldDB" id="A0A0M3INH4"/>
<proteinExistence type="predicted"/>
<dbReference type="Proteomes" id="UP000036681">
    <property type="component" value="Unplaced"/>
</dbReference>
<name>A0A0M3INH4_ASCLU</name>
<evidence type="ECO:0000313" key="3">
    <source>
        <dbReference type="WBParaSite" id="ALUE_0002030201-mRNA-1"/>
    </source>
</evidence>
<organism evidence="2 3">
    <name type="scientific">Ascaris lumbricoides</name>
    <name type="common">Giant roundworm</name>
    <dbReference type="NCBI Taxonomy" id="6252"/>
    <lineage>
        <taxon>Eukaryota</taxon>
        <taxon>Metazoa</taxon>
        <taxon>Ecdysozoa</taxon>
        <taxon>Nematoda</taxon>
        <taxon>Chromadorea</taxon>
        <taxon>Rhabditida</taxon>
        <taxon>Spirurina</taxon>
        <taxon>Ascaridomorpha</taxon>
        <taxon>Ascaridoidea</taxon>
        <taxon>Ascarididae</taxon>
        <taxon>Ascaris</taxon>
    </lineage>
</organism>
<sequence>MLRSHSMLIQEIDDYAQRAENMLQNGVSDGERGSASGDSSAGY</sequence>
<evidence type="ECO:0000256" key="1">
    <source>
        <dbReference type="SAM" id="MobiDB-lite"/>
    </source>
</evidence>
<dbReference type="WBParaSite" id="ALUE_0002030201-mRNA-1">
    <property type="protein sequence ID" value="ALUE_0002030201-mRNA-1"/>
    <property type="gene ID" value="ALUE_0002030201"/>
</dbReference>
<accession>A0A0M3INH4</accession>
<keyword evidence="2" id="KW-1185">Reference proteome</keyword>
<feature type="region of interest" description="Disordered" evidence="1">
    <location>
        <begin position="20"/>
        <end position="43"/>
    </location>
</feature>